<gene>
    <name evidence="2" type="ORF">FCC1311_031422</name>
</gene>
<dbReference type="EMBL" id="BEYU01000025">
    <property type="protein sequence ID" value="GBG26919.1"/>
    <property type="molecule type" value="Genomic_DNA"/>
</dbReference>
<proteinExistence type="predicted"/>
<accession>A0A2R5G9B5</accession>
<organism evidence="2 3">
    <name type="scientific">Hondaea fermentalgiana</name>
    <dbReference type="NCBI Taxonomy" id="2315210"/>
    <lineage>
        <taxon>Eukaryota</taxon>
        <taxon>Sar</taxon>
        <taxon>Stramenopiles</taxon>
        <taxon>Bigyra</taxon>
        <taxon>Labyrinthulomycetes</taxon>
        <taxon>Thraustochytrida</taxon>
        <taxon>Thraustochytriidae</taxon>
        <taxon>Hondaea</taxon>
    </lineage>
</organism>
<dbReference type="AlphaFoldDB" id="A0A2R5G9B5"/>
<feature type="compositionally biased region" description="Polar residues" evidence="1">
    <location>
        <begin position="316"/>
        <end position="325"/>
    </location>
</feature>
<feature type="region of interest" description="Disordered" evidence="1">
    <location>
        <begin position="22"/>
        <end position="149"/>
    </location>
</feature>
<evidence type="ECO:0000313" key="3">
    <source>
        <dbReference type="Proteomes" id="UP000241890"/>
    </source>
</evidence>
<evidence type="ECO:0000256" key="1">
    <source>
        <dbReference type="SAM" id="MobiDB-lite"/>
    </source>
</evidence>
<dbReference type="Proteomes" id="UP000241890">
    <property type="component" value="Unassembled WGS sequence"/>
</dbReference>
<feature type="region of interest" description="Disordered" evidence="1">
    <location>
        <begin position="279"/>
        <end position="334"/>
    </location>
</feature>
<feature type="compositionally biased region" description="Polar residues" evidence="1">
    <location>
        <begin position="279"/>
        <end position="296"/>
    </location>
</feature>
<dbReference type="InParanoid" id="A0A2R5G9B5"/>
<evidence type="ECO:0000313" key="2">
    <source>
        <dbReference type="EMBL" id="GBG26919.1"/>
    </source>
</evidence>
<feature type="compositionally biased region" description="Low complexity" evidence="1">
    <location>
        <begin position="297"/>
        <end position="312"/>
    </location>
</feature>
<reference evidence="2 3" key="1">
    <citation type="submission" date="2017-12" db="EMBL/GenBank/DDBJ databases">
        <title>Sequencing, de novo assembly and annotation of complete genome of a new Thraustochytrid species, strain FCC1311.</title>
        <authorList>
            <person name="Sedici K."/>
            <person name="Godart F."/>
            <person name="Aiese Cigliano R."/>
            <person name="Sanseverino W."/>
            <person name="Barakat M."/>
            <person name="Ortet P."/>
            <person name="Marechal E."/>
            <person name="Cagnac O."/>
            <person name="Amato A."/>
        </authorList>
    </citation>
    <scope>NUCLEOTIDE SEQUENCE [LARGE SCALE GENOMIC DNA]</scope>
</reference>
<comment type="caution">
    <text evidence="2">The sequence shown here is derived from an EMBL/GenBank/DDBJ whole genome shotgun (WGS) entry which is preliminary data.</text>
</comment>
<sequence length="411" mass="46168">MTSNDDIVAVVHGDQRHAQLRVSRTPDFMGEGRTRGGLDLTLEDNEMSGDDSLCQNGGARVRENSGGGKNENGNDGHGNRFQNRSNGESEERDRTSGLGAAEPLSNDGKRQRRARGIGEERRRKSQQNNDAEMNAHDQGHGPPRLNHSNDNETLEHIVAEHTKDVVNFARSKISGIGNIEANLFLYKNTGYSMEFQSESNDKKKITNLKRSHSVFMEALENLFKKSKVASTGLLDCEIYEKAWNRALETEKVGLSVKVQAETEPSKSFRIKFKVIVPCQSPSSDNTPAPQVQSTNDRVAVASSSSSTLTRRASGQEDPTLNNETVENPKQKDNKYKRKFRQEEDAHTATKKVICALRSQKIDLEEKICLLKRENEDQAQQIAALMREVKDTERKVRERVRAEYINNLQNMN</sequence>
<keyword evidence="3" id="KW-1185">Reference proteome</keyword>
<protein>
    <submittedName>
        <fullName evidence="2">Uncharacterized protein</fullName>
    </submittedName>
</protein>
<name>A0A2R5G9B5_9STRA</name>